<accession>A0A841BIJ8</accession>
<sequence>MWANADGSRSVEQAAVPVRAQRPDGSWADIDLTLHSTADGSIAPLMRSGDLRFSGAQPAGEHVLAATGKGTERLAMLYTGALPAPSLDGSRATYADVRPGLDLVLEATRAGFEQLFIAHDRAALAHVAVVTLPVVGTGIASHKLRADGVTEFRNAAGKVFATVPPARMWDAETDVRGMPRHEKDVATNTVKRPVGKRSGSSGERMAGNGGVALTLQPDAAWLADSARKFPITIDPSLTTMSPTTDLYWVEGSSTAHTGDNNLQMGYLSTDAKRRRTGFAWPTSSISHAFIQSATLSVYNYWSGACARAAWEVWRLTGTFGTTWATMPTWSSLETSTTVTRGYSASCGDGADAYTTLNVTSLFQKAANAGDATTYIGLKAANETVADAWKQFRSNEWTYSSAWPYVNITYWPLSTVSATGTNPATTCTTTGTLPRVNTLTPTLAATISNPLGGSMYGRFEVQTADGATTVIPTVSTPQVTSGATVNYAVPAGKLANGTSYRWHAAADDNHTWSGNGQTPQAWSPWCAFTVDTTPPSSVSISSSSHASTSSWYAASTFAGTASAADAISATAGYSVAWDTSPTTLPSATVTQTSPTLSKTGLTNGVHYVHVRACDTAGNWSTTAAHFAVNVDTAAPGAPGSLASSTHPISTQWYSTRTVTSTWTAPADTSGIGAYAATVDQSATTLPPSTGSGSTVLPATIRTFTTTTSADGVWYIHVRAKDNAGTWATSAAHLKVQIDTASLLGPTITSSSHPDQTAAYQATGFSAAWTPPGGTIAGYSLVVDQIPGTVPDTTVDQTATAYSAAYAEGTWYLHVRAKTSAGTWSSTSTFRFTVDTTTPAAPSVSSDTITANGWSGGEGETGTFTAGPGPSTDVVKYLYGLDAEPSGTPVDVSQGQPGTITIGQLTAGEHTLKVLSVDAAGHWSTATSYRFAIGSPGSVTSPATATDSAGRTLVKVSGHEATTGLTLQWRRADADAWQTVPTGYVQHDTGGTAIGSWPVTTTGGGSYPTLVWNIAATVNAAETGSDPVDGPVQIRGLFTTAAGNTGGSPGVSFTLDQAMGGAAAQTVGPVDVNLLTGNATVGAADVSVVGLGVARSFNTRKPNLSDGTGMFGPGWTSGFGAMSAPYTDLIRNGSLVTLTLPDATTFAFTEQADGTGFTPQLGYESVALSYNSAANSYTLTDKSTAVTVFQRQSTDPADTWYPYVVTPAGSKDTITYSWQKTTVDAAVVVRPTRLLGPIPGNATCDSTLTAASNRGCRAIWFTYAATTTASGTGEMTWGDYNGRVKAVSFTGWNPDTSAMTTIEIAHYLYDNTGRLRAVFDPRVDHDGGQHLATKYAYDSDGIVNQITPPAQEPWNLGYTTLPGDAGKGRLATVSRSALSAGTATSTIVYRVPTTGSGAPYDLSYAQTVRWAQETPPVTATAIYPPTQLPNGSQAGGTLPASYERATIIYLDADGRQVNTAEPGGGISTTWYSEQWGAVSAELTAANRQAALDYSETDDADHEYWQAIFRQTIYEYAEHAPLVVWTITPRHWILLTNGTLVYDNVRTYHWYNNEQESKATTAVMRWDSSGYNEYDARTTTTDYDWSLKQPITEVVDPDGLALTTRYAYDSTGRRIAQTNPAGAGSDATPSTRFTVYYSAIDNETHPQCGGHAEWDGLVCLTKAGGQPASGAELPITTSTYNLYGAPTTIVESTSAGILRTTTITYDSAGRAIDSTSLAPGLGEPLQRRRTVYDASSGQAVRSQTVDAAGTVTAQIVRLFDTLGRQTSYVDADGNTSTVTYDLASREAVTNDGLATRTYTYDGGSERRGLPTRVVDSLAGTFTATYNLDGIPDTQTWPNGTSVQTSYNEVGDPVEITYDLPGCGRSNCTLYAESAQPGVHGEWITRSSSLSNQEYAYDNAGRLTQVKDTVSGQCTVRAHVYDRASNRTSVTAYSPGAGGACQTTTTAGAKNWSYDTADRVISSSYTYDDLGRTSTMPGSDTAVPGGGTTTMTYYANDMVRTINQGSRTTTYTLDVVANRVRFWTDNATGTSLTKVNHYVEDGDSPTWTNEGGGTITRMMDGLAGVVGTQSSSTSRTWMLSSLRGDLVAGIGEGDTGLTYTTEYDETGKPRNSADAGSRRYGWLGSTQRAADTPGGLMLMGARLYAPGSGRFLSTDPISGGSANPYEYCSGDAVGCTDTAGTMSCKASKSLRNHTVKVRGVTIRKWRSYTFTFRCDFTHKEMTYLFNYFTGIFVTALAGALGAVIGGVACSAGTLIASVICGAIFGFLFALVGGLAASGISAWYDANCTRDHGARRAVNVKYHLNTWPWVGTTRGPWIDRKGSTCL</sequence>
<dbReference type="Proteomes" id="UP000587527">
    <property type="component" value="Unassembled WGS sequence"/>
</dbReference>
<feature type="region of interest" description="Disordered" evidence="1">
    <location>
        <begin position="1"/>
        <end position="20"/>
    </location>
</feature>
<dbReference type="Gene3D" id="2.180.10.10">
    <property type="entry name" value="RHS repeat-associated core"/>
    <property type="match status" value="1"/>
</dbReference>
<dbReference type="NCBIfam" id="TIGR03696">
    <property type="entry name" value="Rhs_assc_core"/>
    <property type="match status" value="1"/>
</dbReference>
<gene>
    <name evidence="3" type="ORF">F4553_000019</name>
</gene>
<dbReference type="RefSeq" id="WP_184830586.1">
    <property type="nucleotide sequence ID" value="NZ_JACHMN010000001.1"/>
</dbReference>
<dbReference type="InterPro" id="IPR022385">
    <property type="entry name" value="Rhs_assc_core"/>
</dbReference>
<feature type="transmembrane region" description="Helical" evidence="2">
    <location>
        <begin position="2250"/>
        <end position="2279"/>
    </location>
</feature>
<dbReference type="InterPro" id="IPR031325">
    <property type="entry name" value="RHS_repeat"/>
</dbReference>
<name>A0A841BIJ8_9ACTN</name>
<dbReference type="EMBL" id="JACHMN010000001">
    <property type="protein sequence ID" value="MBB5866640.1"/>
    <property type="molecule type" value="Genomic_DNA"/>
</dbReference>
<evidence type="ECO:0000256" key="1">
    <source>
        <dbReference type="SAM" id="MobiDB-lite"/>
    </source>
</evidence>
<reference evidence="3 4" key="1">
    <citation type="submission" date="2020-08" db="EMBL/GenBank/DDBJ databases">
        <title>Sequencing the genomes of 1000 actinobacteria strains.</title>
        <authorList>
            <person name="Klenk H.-P."/>
        </authorList>
    </citation>
    <scope>NUCLEOTIDE SEQUENCE [LARGE SCALE GENOMIC DNA]</scope>
    <source>
        <strain evidence="3 4">DSM 45362</strain>
    </source>
</reference>
<keyword evidence="4" id="KW-1185">Reference proteome</keyword>
<feature type="transmembrane region" description="Helical" evidence="2">
    <location>
        <begin position="2220"/>
        <end position="2243"/>
    </location>
</feature>
<feature type="region of interest" description="Disordered" evidence="1">
    <location>
        <begin position="839"/>
        <end position="865"/>
    </location>
</feature>
<evidence type="ECO:0000256" key="2">
    <source>
        <dbReference type="SAM" id="Phobius"/>
    </source>
</evidence>
<proteinExistence type="predicted"/>
<dbReference type="InterPro" id="IPR013783">
    <property type="entry name" value="Ig-like_fold"/>
</dbReference>
<feature type="compositionally biased region" description="Polar residues" evidence="1">
    <location>
        <begin position="839"/>
        <end position="851"/>
    </location>
</feature>
<comment type="caution">
    <text evidence="3">The sequence shown here is derived from an EMBL/GenBank/DDBJ whole genome shotgun (WGS) entry which is preliminary data.</text>
</comment>
<dbReference type="GO" id="GO:0005975">
    <property type="term" value="P:carbohydrate metabolic process"/>
    <property type="evidence" value="ECO:0007669"/>
    <property type="project" value="UniProtKB-ARBA"/>
</dbReference>
<keyword evidence="2" id="KW-0812">Transmembrane</keyword>
<dbReference type="Gene3D" id="2.60.40.10">
    <property type="entry name" value="Immunoglobulins"/>
    <property type="match status" value="1"/>
</dbReference>
<evidence type="ECO:0000313" key="4">
    <source>
        <dbReference type="Proteomes" id="UP000587527"/>
    </source>
</evidence>
<keyword evidence="2" id="KW-1133">Transmembrane helix</keyword>
<evidence type="ECO:0000313" key="3">
    <source>
        <dbReference type="EMBL" id="MBB5866640.1"/>
    </source>
</evidence>
<organism evidence="3 4">
    <name type="scientific">Allocatelliglobosispora scoriae</name>
    <dbReference type="NCBI Taxonomy" id="643052"/>
    <lineage>
        <taxon>Bacteria</taxon>
        <taxon>Bacillati</taxon>
        <taxon>Actinomycetota</taxon>
        <taxon>Actinomycetes</taxon>
        <taxon>Micromonosporales</taxon>
        <taxon>Micromonosporaceae</taxon>
        <taxon>Allocatelliglobosispora</taxon>
    </lineage>
</organism>
<protein>
    <submittedName>
        <fullName evidence="3">RHS repeat-associated protein</fullName>
    </submittedName>
</protein>
<dbReference type="Pfam" id="PF05593">
    <property type="entry name" value="RHS_repeat"/>
    <property type="match status" value="1"/>
</dbReference>
<keyword evidence="2" id="KW-0472">Membrane</keyword>